<dbReference type="GO" id="GO:0032543">
    <property type="term" value="P:mitochondrial translation"/>
    <property type="evidence" value="ECO:0007669"/>
    <property type="project" value="TreeGrafter"/>
</dbReference>
<keyword evidence="4" id="KW-1185">Reference proteome</keyword>
<dbReference type="STRING" id="22663.A0A2I0JAD5"/>
<dbReference type="Proteomes" id="UP000233551">
    <property type="component" value="Unassembled WGS sequence"/>
</dbReference>
<dbReference type="PANTHER" id="PTHR45782:SF5">
    <property type="entry name" value="DAR GTPASE 3, CHLOROPLASTIC"/>
    <property type="match status" value="1"/>
</dbReference>
<reference evidence="3 4" key="1">
    <citation type="submission" date="2017-11" db="EMBL/GenBank/DDBJ databases">
        <title>De-novo sequencing of pomegranate (Punica granatum L.) genome.</title>
        <authorList>
            <person name="Akparov Z."/>
            <person name="Amiraslanov A."/>
            <person name="Hajiyeva S."/>
            <person name="Abbasov M."/>
            <person name="Kaur K."/>
            <person name="Hamwieh A."/>
            <person name="Solovyev V."/>
            <person name="Salamov A."/>
            <person name="Braich B."/>
            <person name="Kosarev P."/>
            <person name="Mahmoud A."/>
            <person name="Hajiyev E."/>
            <person name="Babayeva S."/>
            <person name="Izzatullayeva V."/>
            <person name="Mammadov A."/>
            <person name="Mammadov A."/>
            <person name="Sharifova S."/>
            <person name="Ojaghi J."/>
            <person name="Eynullazada K."/>
            <person name="Bayramov B."/>
            <person name="Abdulazimova A."/>
            <person name="Shahmuradov I."/>
        </authorList>
    </citation>
    <scope>NUCLEOTIDE SEQUENCE [LARGE SCALE GENOMIC DNA]</scope>
    <source>
        <strain evidence="4">cv. AG2017</strain>
        <tissue evidence="3">Leaf</tissue>
    </source>
</reference>
<dbReference type="InterPro" id="IPR027417">
    <property type="entry name" value="P-loop_NTPase"/>
</dbReference>
<organism evidence="3 4">
    <name type="scientific">Punica granatum</name>
    <name type="common">Pomegranate</name>
    <dbReference type="NCBI Taxonomy" id="22663"/>
    <lineage>
        <taxon>Eukaryota</taxon>
        <taxon>Viridiplantae</taxon>
        <taxon>Streptophyta</taxon>
        <taxon>Embryophyta</taxon>
        <taxon>Tracheophyta</taxon>
        <taxon>Spermatophyta</taxon>
        <taxon>Magnoliopsida</taxon>
        <taxon>eudicotyledons</taxon>
        <taxon>Gunneridae</taxon>
        <taxon>Pentapetalae</taxon>
        <taxon>rosids</taxon>
        <taxon>malvids</taxon>
        <taxon>Myrtales</taxon>
        <taxon>Lythraceae</taxon>
        <taxon>Punica</taxon>
    </lineage>
</organism>
<gene>
    <name evidence="3" type="ORF">CRG98_026409</name>
</gene>
<proteinExistence type="predicted"/>
<name>A0A2I0JAD5_PUNGR</name>
<comment type="caution">
    <text evidence="3">The sequence shown here is derived from an EMBL/GenBank/DDBJ whole genome shotgun (WGS) entry which is preliminary data.</text>
</comment>
<protein>
    <submittedName>
        <fullName evidence="3">Uncharacterized protein</fullName>
    </submittedName>
</protein>
<dbReference type="AlphaFoldDB" id="A0A2I0JAD5"/>
<keyword evidence="2" id="KW-0342">GTP-binding</keyword>
<evidence type="ECO:0000256" key="1">
    <source>
        <dbReference type="ARBA" id="ARBA00022741"/>
    </source>
</evidence>
<dbReference type="GO" id="GO:0005739">
    <property type="term" value="C:mitochondrion"/>
    <property type="evidence" value="ECO:0007669"/>
    <property type="project" value="TreeGrafter"/>
</dbReference>
<dbReference type="EMBL" id="PGOL01001871">
    <property type="protein sequence ID" value="PKI53208.1"/>
    <property type="molecule type" value="Genomic_DNA"/>
</dbReference>
<feature type="non-terminal residue" evidence="3">
    <location>
        <position position="279"/>
    </location>
</feature>
<sequence length="279" mass="31211">MNNLIPFHTHLRSQSEQAVPDESLSWGTQEELPESQINDLETSSELALDFLKSSRRFQSEKKDEGYAYCFSPLFSFLSQPHCFPLLLPQPPTASCPQALLLRQPEPHLHIPAVLAPSASPQAFLEPHLHVCKQTSCSSVLLAQKLKEKMAVQLSGLWLQHCPLIPLGRRTKQLWLPTPSASMSSLSAPSSSIQIVGGRNSGWHGQGNVNLGGVSDSEQEFNWVDLDADLYHWTKGLRPVQWYPGHIAKTEKELKEQLKLMDVVIEVRDARIPMSTSHPQ</sequence>
<dbReference type="PANTHER" id="PTHR45782">
    <property type="entry name" value="MITOCHONDRIAL RIBOSOME-ASSOCIATED GTPASE 1"/>
    <property type="match status" value="1"/>
</dbReference>
<evidence type="ECO:0000313" key="4">
    <source>
        <dbReference type="Proteomes" id="UP000233551"/>
    </source>
</evidence>
<evidence type="ECO:0000256" key="2">
    <source>
        <dbReference type="ARBA" id="ARBA00023134"/>
    </source>
</evidence>
<accession>A0A2I0JAD5</accession>
<dbReference type="Gene3D" id="3.40.50.300">
    <property type="entry name" value="P-loop containing nucleotide triphosphate hydrolases"/>
    <property type="match status" value="1"/>
</dbReference>
<dbReference type="GO" id="GO:0005525">
    <property type="term" value="F:GTP binding"/>
    <property type="evidence" value="ECO:0007669"/>
    <property type="project" value="UniProtKB-KW"/>
</dbReference>
<dbReference type="GO" id="GO:0003924">
    <property type="term" value="F:GTPase activity"/>
    <property type="evidence" value="ECO:0007669"/>
    <property type="project" value="TreeGrafter"/>
</dbReference>
<evidence type="ECO:0000313" key="3">
    <source>
        <dbReference type="EMBL" id="PKI53208.1"/>
    </source>
</evidence>
<keyword evidence="1" id="KW-0547">Nucleotide-binding</keyword>